<dbReference type="CDD" id="cd00029">
    <property type="entry name" value="C1"/>
    <property type="match status" value="1"/>
</dbReference>
<dbReference type="AlphaFoldDB" id="A0AAW0G6U8"/>
<dbReference type="PROSITE" id="PS50081">
    <property type="entry name" value="ZF_DAG_PE_2"/>
    <property type="match status" value="1"/>
</dbReference>
<keyword evidence="5" id="KW-1185">Reference proteome</keyword>
<dbReference type="InterPro" id="IPR002219">
    <property type="entry name" value="PKC_DAG/PE"/>
</dbReference>
<protein>
    <recommendedName>
        <fullName evidence="3">Phorbol-ester/DAG-type domain-containing protein</fullName>
    </recommendedName>
</protein>
<dbReference type="InterPro" id="IPR046349">
    <property type="entry name" value="C1-like_sf"/>
</dbReference>
<dbReference type="SUPFAM" id="SSF57889">
    <property type="entry name" value="Cysteine-rich domain"/>
    <property type="match status" value="1"/>
</dbReference>
<evidence type="ECO:0000313" key="5">
    <source>
        <dbReference type="Proteomes" id="UP001385951"/>
    </source>
</evidence>
<dbReference type="GO" id="GO:0046872">
    <property type="term" value="F:metal ion binding"/>
    <property type="evidence" value="ECO:0007669"/>
    <property type="project" value="UniProtKB-KW"/>
</dbReference>
<dbReference type="Pfam" id="PF00130">
    <property type="entry name" value="C1_1"/>
    <property type="match status" value="1"/>
</dbReference>
<gene>
    <name evidence="4" type="ORF">QCA50_007866</name>
</gene>
<dbReference type="Proteomes" id="UP001385951">
    <property type="component" value="Unassembled WGS sequence"/>
</dbReference>
<evidence type="ECO:0000256" key="1">
    <source>
        <dbReference type="ARBA" id="ARBA00022723"/>
    </source>
</evidence>
<name>A0AAW0G6U8_9APHY</name>
<dbReference type="Gene3D" id="3.30.60.20">
    <property type="match status" value="1"/>
</dbReference>
<evidence type="ECO:0000259" key="3">
    <source>
        <dbReference type="PROSITE" id="PS50081"/>
    </source>
</evidence>
<comment type="caution">
    <text evidence="4">The sequence shown here is derived from an EMBL/GenBank/DDBJ whole genome shotgun (WGS) entry which is preliminary data.</text>
</comment>
<dbReference type="EMBL" id="JASBNA010000009">
    <property type="protein sequence ID" value="KAK7689175.1"/>
    <property type="molecule type" value="Genomic_DNA"/>
</dbReference>
<proteinExistence type="predicted"/>
<keyword evidence="1" id="KW-0479">Metal-binding</keyword>
<reference evidence="4 5" key="1">
    <citation type="submission" date="2022-09" db="EMBL/GenBank/DDBJ databases">
        <authorList>
            <person name="Palmer J.M."/>
        </authorList>
    </citation>
    <scope>NUCLEOTIDE SEQUENCE [LARGE SCALE GENOMIC DNA]</scope>
    <source>
        <strain evidence="4 5">DSM 7382</strain>
    </source>
</reference>
<organism evidence="4 5">
    <name type="scientific">Cerrena zonata</name>
    <dbReference type="NCBI Taxonomy" id="2478898"/>
    <lineage>
        <taxon>Eukaryota</taxon>
        <taxon>Fungi</taxon>
        <taxon>Dikarya</taxon>
        <taxon>Basidiomycota</taxon>
        <taxon>Agaricomycotina</taxon>
        <taxon>Agaricomycetes</taxon>
        <taxon>Polyporales</taxon>
        <taxon>Cerrenaceae</taxon>
        <taxon>Cerrena</taxon>
    </lineage>
</organism>
<feature type="domain" description="Phorbol-ester/DAG-type" evidence="3">
    <location>
        <begin position="59"/>
        <end position="107"/>
    </location>
</feature>
<accession>A0AAW0G6U8</accession>
<evidence type="ECO:0000256" key="2">
    <source>
        <dbReference type="ARBA" id="ARBA00022833"/>
    </source>
</evidence>
<sequence>MLSIAGATEGGSTIRSSSIPLLHRFTLIKPGVKRSSLGGSQNGSRSPPRYAVTESAWNPLEFLFNGTSLGAKCDVCVKRLGWKPMLECDDCGLRAHIKCAEVAPADCGLRPVRRTIGSPAKSSPLTKARNNV</sequence>
<keyword evidence="2" id="KW-0862">Zinc</keyword>
<dbReference type="SMART" id="SM00109">
    <property type="entry name" value="C1"/>
    <property type="match status" value="1"/>
</dbReference>
<evidence type="ECO:0000313" key="4">
    <source>
        <dbReference type="EMBL" id="KAK7689175.1"/>
    </source>
</evidence>